<dbReference type="AlphaFoldDB" id="A0A147K073"/>
<evidence type="ECO:0000313" key="4">
    <source>
        <dbReference type="Proteomes" id="UP000074294"/>
    </source>
</evidence>
<name>A0A147K073_HADYE</name>
<evidence type="ECO:0000256" key="1">
    <source>
        <dbReference type="ARBA" id="ARBA00007637"/>
    </source>
</evidence>
<comment type="caution">
    <text evidence="3">The sequence shown here is derived from an EMBL/GenBank/DDBJ whole genome shotgun (WGS) entry which is preliminary data.</text>
</comment>
<dbReference type="PANTHER" id="PTHR43000">
    <property type="entry name" value="DTDP-D-GLUCOSE 4,6-DEHYDRATASE-RELATED"/>
    <property type="match status" value="1"/>
</dbReference>
<protein>
    <recommendedName>
        <fullName evidence="2">NAD-dependent epimerase/dehydratase domain-containing protein</fullName>
    </recommendedName>
</protein>
<dbReference type="InterPro" id="IPR001509">
    <property type="entry name" value="Epimerase_deHydtase"/>
</dbReference>
<accession>A0A147K073</accession>
<dbReference type="InterPro" id="IPR036291">
    <property type="entry name" value="NAD(P)-bd_dom_sf"/>
</dbReference>
<dbReference type="PRINTS" id="PR01713">
    <property type="entry name" value="NUCEPIMERASE"/>
</dbReference>
<proteinExistence type="inferred from homology"/>
<comment type="similarity">
    <text evidence="1">Belongs to the NAD(P)-dependent epimerase/dehydratase family.</text>
</comment>
<dbReference type="Pfam" id="PF01370">
    <property type="entry name" value="Epimerase"/>
    <property type="match status" value="1"/>
</dbReference>
<dbReference type="EMBL" id="LQMQ01000010">
    <property type="protein sequence ID" value="KUO42141.1"/>
    <property type="molecule type" value="Genomic_DNA"/>
</dbReference>
<feature type="domain" description="NAD-dependent epimerase/dehydratase" evidence="2">
    <location>
        <begin position="3"/>
        <end position="240"/>
    </location>
</feature>
<sequence>MRVLVTGGAGFIGSHLVDALLARGCPVTVLDNFSTGSERNIAPHLKREDFRLVRGDIRDPAALRRALQGVDAVVHLAALVSVPLSVKEPGLTREVNVEGTLSLLRASQEAGVARFVYASSCAVYGEAKVLPIKEDSPLRPLSPYAESKLEAEGLCRAFYESGGFPAVSLRYFNVYGPRQSGGDYAGVMLRFLERLRANQPPVIFGDGNQTRDFVHVSDVVEATLLALERPRLEGEVINVGTGRRTSINELCAMFLRVSGRADLKPRHEDPRPGEIRHSQADIAKAGRLLGFRPRVPIERGVEMLWRSAGGEG</sequence>
<reference evidence="3 4" key="1">
    <citation type="journal article" date="2016" name="Nat. Microbiol.">
        <title>Genomic inference of the metabolism of cosmopolitan subsurface Archaea, Hadesarchaea.</title>
        <authorList>
            <person name="Baker B.J."/>
            <person name="Saw J.H."/>
            <person name="Lind A.E."/>
            <person name="Lazar C.S."/>
            <person name="Hinrichs K.-U."/>
            <person name="Teske A.P."/>
            <person name="Ettema T.J."/>
        </authorList>
    </citation>
    <scope>NUCLEOTIDE SEQUENCE [LARGE SCALE GENOMIC DNA]</scope>
</reference>
<dbReference type="Gene3D" id="3.90.25.10">
    <property type="entry name" value="UDP-galactose 4-epimerase, domain 1"/>
    <property type="match status" value="1"/>
</dbReference>
<evidence type="ECO:0000259" key="2">
    <source>
        <dbReference type="Pfam" id="PF01370"/>
    </source>
</evidence>
<dbReference type="Gene3D" id="3.40.50.720">
    <property type="entry name" value="NAD(P)-binding Rossmann-like Domain"/>
    <property type="match status" value="1"/>
</dbReference>
<dbReference type="Proteomes" id="UP000074294">
    <property type="component" value="Unassembled WGS sequence"/>
</dbReference>
<organism evidence="3 4">
    <name type="scientific">Hadarchaeum yellowstonense</name>
    <dbReference type="NCBI Taxonomy" id="1776334"/>
    <lineage>
        <taxon>Archaea</taxon>
        <taxon>Methanobacteriati</taxon>
        <taxon>Candidatus Hadarchaeota</taxon>
        <taxon>Candidatus Hadarchaeia</taxon>
        <taxon>Candidatus Hadarchaeales</taxon>
        <taxon>Candidatus Hadarchaeaceae</taxon>
        <taxon>Candidatus Hadarchaeum</taxon>
    </lineage>
</organism>
<gene>
    <name evidence="3" type="ORF">APZ16_03665</name>
</gene>
<dbReference type="CDD" id="cd05256">
    <property type="entry name" value="UDP_AE_SDR_e"/>
    <property type="match status" value="1"/>
</dbReference>
<dbReference type="SUPFAM" id="SSF51735">
    <property type="entry name" value="NAD(P)-binding Rossmann-fold domains"/>
    <property type="match status" value="1"/>
</dbReference>
<evidence type="ECO:0000313" key="3">
    <source>
        <dbReference type="EMBL" id="KUO42141.1"/>
    </source>
</evidence>
<dbReference type="STRING" id="1776334.APZ16_03665"/>